<dbReference type="EMBL" id="CDMZ01002696">
    <property type="protein sequence ID" value="CEM43487.1"/>
    <property type="molecule type" value="Genomic_DNA"/>
</dbReference>
<organism evidence="2">
    <name type="scientific">Chromera velia CCMP2878</name>
    <dbReference type="NCBI Taxonomy" id="1169474"/>
    <lineage>
        <taxon>Eukaryota</taxon>
        <taxon>Sar</taxon>
        <taxon>Alveolata</taxon>
        <taxon>Colpodellida</taxon>
        <taxon>Chromeraceae</taxon>
        <taxon>Chromera</taxon>
    </lineage>
</organism>
<feature type="compositionally biased region" description="Basic and acidic residues" evidence="1">
    <location>
        <begin position="65"/>
        <end position="80"/>
    </location>
</feature>
<protein>
    <submittedName>
        <fullName evidence="2">Uncharacterized protein</fullName>
    </submittedName>
</protein>
<dbReference type="VEuPathDB" id="CryptoDB:Cvel_27560"/>
<feature type="region of interest" description="Disordered" evidence="1">
    <location>
        <begin position="1"/>
        <end position="135"/>
    </location>
</feature>
<feature type="compositionally biased region" description="Basic and acidic residues" evidence="1">
    <location>
        <begin position="112"/>
        <end position="126"/>
    </location>
</feature>
<feature type="compositionally biased region" description="Polar residues" evidence="1">
    <location>
        <begin position="17"/>
        <end position="27"/>
    </location>
</feature>
<feature type="compositionally biased region" description="Acidic residues" evidence="1">
    <location>
        <begin position="81"/>
        <end position="90"/>
    </location>
</feature>
<gene>
    <name evidence="2" type="ORF">Cvel_27560</name>
</gene>
<proteinExistence type="predicted"/>
<sequence>MRIQGAAAGEEGYAPQGQPSELTSAEKNSVIVHRTQEHMTLDDRSPSAFHNKKWESESDPASAMRRTERDPEPSASRDPEPEVSGDQTEELQEKEKEKSEHNEEEDDDEEEERRTNEAAEELRRDTAAQNHQQMR</sequence>
<name>A0A0G4HHA9_9ALVE</name>
<feature type="compositionally biased region" description="Basic and acidic residues" evidence="1">
    <location>
        <begin position="34"/>
        <end position="45"/>
    </location>
</feature>
<dbReference type="AlphaFoldDB" id="A0A0G4HHA9"/>
<feature type="compositionally biased region" description="Basic and acidic residues" evidence="1">
    <location>
        <begin position="91"/>
        <end position="101"/>
    </location>
</feature>
<accession>A0A0G4HHA9</accession>
<evidence type="ECO:0000313" key="2">
    <source>
        <dbReference type="EMBL" id="CEM43487.1"/>
    </source>
</evidence>
<feature type="compositionally biased region" description="Acidic residues" evidence="1">
    <location>
        <begin position="102"/>
        <end position="111"/>
    </location>
</feature>
<evidence type="ECO:0000256" key="1">
    <source>
        <dbReference type="SAM" id="MobiDB-lite"/>
    </source>
</evidence>
<reference evidence="2" key="1">
    <citation type="submission" date="2014-11" db="EMBL/GenBank/DDBJ databases">
        <authorList>
            <person name="Otto D Thomas"/>
            <person name="Naeem Raeece"/>
        </authorList>
    </citation>
    <scope>NUCLEOTIDE SEQUENCE</scope>
</reference>